<dbReference type="PANTHER" id="PTHR33048">
    <property type="entry name" value="PTH11-LIKE INTEGRAL MEMBRANE PROTEIN (AFU_ORTHOLOGUE AFUA_5G11245)"/>
    <property type="match status" value="1"/>
</dbReference>
<feature type="transmembrane region" description="Helical" evidence="7">
    <location>
        <begin position="110"/>
        <end position="130"/>
    </location>
</feature>
<feature type="transmembrane region" description="Helical" evidence="7">
    <location>
        <begin position="189"/>
        <end position="209"/>
    </location>
</feature>
<reference evidence="9" key="1">
    <citation type="journal article" date="2020" name="bioRxiv">
        <title>Whole genome comparisons of ergot fungi reveals the divergence and evolution of species within the genus Claviceps are the result of varying mechanisms driving genome evolution and host range expansion.</title>
        <authorList>
            <person name="Wyka S.A."/>
            <person name="Mondo S.J."/>
            <person name="Liu M."/>
            <person name="Dettman J."/>
            <person name="Nalam V."/>
            <person name="Broders K.D."/>
        </authorList>
    </citation>
    <scope>NUCLEOTIDE SEQUENCE</scope>
    <source>
        <strain evidence="9">CCC 489</strain>
    </source>
</reference>
<keyword evidence="3 7" id="KW-1133">Transmembrane helix</keyword>
<dbReference type="PANTHER" id="PTHR33048:SF143">
    <property type="entry name" value="EXTRACELLULAR MEMBRANE PROTEIN CFEM DOMAIN-CONTAINING PROTEIN-RELATED"/>
    <property type="match status" value="1"/>
</dbReference>
<dbReference type="GO" id="GO:0016020">
    <property type="term" value="C:membrane"/>
    <property type="evidence" value="ECO:0007669"/>
    <property type="project" value="UniProtKB-SubCell"/>
</dbReference>
<feature type="region of interest" description="Disordered" evidence="6">
    <location>
        <begin position="402"/>
        <end position="459"/>
    </location>
</feature>
<evidence type="ECO:0000313" key="9">
    <source>
        <dbReference type="EMBL" id="KAG5916935.1"/>
    </source>
</evidence>
<comment type="caution">
    <text evidence="9">The sequence shown here is derived from an EMBL/GenBank/DDBJ whole genome shotgun (WGS) entry which is preliminary data.</text>
</comment>
<dbReference type="InterPro" id="IPR052337">
    <property type="entry name" value="SAT4-like"/>
</dbReference>
<feature type="transmembrane region" description="Helical" evidence="7">
    <location>
        <begin position="76"/>
        <end position="98"/>
    </location>
</feature>
<evidence type="ECO:0000256" key="3">
    <source>
        <dbReference type="ARBA" id="ARBA00022989"/>
    </source>
</evidence>
<evidence type="ECO:0000256" key="2">
    <source>
        <dbReference type="ARBA" id="ARBA00022692"/>
    </source>
</evidence>
<feature type="transmembrane region" description="Helical" evidence="7">
    <location>
        <begin position="150"/>
        <end position="177"/>
    </location>
</feature>
<evidence type="ECO:0000256" key="7">
    <source>
        <dbReference type="SAM" id="Phobius"/>
    </source>
</evidence>
<evidence type="ECO:0000256" key="4">
    <source>
        <dbReference type="ARBA" id="ARBA00023136"/>
    </source>
</evidence>
<evidence type="ECO:0000256" key="1">
    <source>
        <dbReference type="ARBA" id="ARBA00004141"/>
    </source>
</evidence>
<feature type="transmembrane region" description="Helical" evidence="7">
    <location>
        <begin position="275"/>
        <end position="293"/>
    </location>
</feature>
<dbReference type="Proteomes" id="UP000811619">
    <property type="component" value="Unassembled WGS sequence"/>
</dbReference>
<gene>
    <name evidence="9" type="ORF">E4U42_007451</name>
</gene>
<organism evidence="9 10">
    <name type="scientific">Claviceps africana</name>
    <dbReference type="NCBI Taxonomy" id="83212"/>
    <lineage>
        <taxon>Eukaryota</taxon>
        <taxon>Fungi</taxon>
        <taxon>Dikarya</taxon>
        <taxon>Ascomycota</taxon>
        <taxon>Pezizomycotina</taxon>
        <taxon>Sordariomycetes</taxon>
        <taxon>Hypocreomycetidae</taxon>
        <taxon>Hypocreales</taxon>
        <taxon>Clavicipitaceae</taxon>
        <taxon>Claviceps</taxon>
    </lineage>
</organism>
<evidence type="ECO:0000256" key="6">
    <source>
        <dbReference type="SAM" id="MobiDB-lite"/>
    </source>
</evidence>
<feature type="compositionally biased region" description="Basic and acidic residues" evidence="6">
    <location>
        <begin position="447"/>
        <end position="459"/>
    </location>
</feature>
<feature type="domain" description="Rhodopsin" evidence="8">
    <location>
        <begin position="93"/>
        <end position="336"/>
    </location>
</feature>
<dbReference type="Pfam" id="PF20684">
    <property type="entry name" value="Fung_rhodopsin"/>
    <property type="match status" value="1"/>
</dbReference>
<keyword evidence="10" id="KW-1185">Reference proteome</keyword>
<evidence type="ECO:0000256" key="5">
    <source>
        <dbReference type="ARBA" id="ARBA00038359"/>
    </source>
</evidence>
<feature type="transmembrane region" description="Helical" evidence="7">
    <location>
        <begin position="313"/>
        <end position="336"/>
    </location>
</feature>
<dbReference type="OrthoDB" id="2496787at2759"/>
<feature type="compositionally biased region" description="Low complexity" evidence="6">
    <location>
        <begin position="404"/>
        <end position="446"/>
    </location>
</feature>
<protein>
    <recommendedName>
        <fullName evidence="8">Rhodopsin domain-containing protein</fullName>
    </recommendedName>
</protein>
<evidence type="ECO:0000259" key="8">
    <source>
        <dbReference type="Pfam" id="PF20684"/>
    </source>
</evidence>
<comment type="subcellular location">
    <subcellularLocation>
        <location evidence="1">Membrane</location>
        <topology evidence="1">Multi-pass membrane protein</topology>
    </subcellularLocation>
</comment>
<name>A0A8K0J1C6_9HYPO</name>
<keyword evidence="4 7" id="KW-0472">Membrane</keyword>
<dbReference type="InterPro" id="IPR049326">
    <property type="entry name" value="Rhodopsin_dom_fungi"/>
</dbReference>
<feature type="transmembrane region" description="Helical" evidence="7">
    <location>
        <begin position="229"/>
        <end position="254"/>
    </location>
</feature>
<proteinExistence type="inferred from homology"/>
<dbReference type="EMBL" id="SRPY01000851">
    <property type="protein sequence ID" value="KAG5916935.1"/>
    <property type="molecule type" value="Genomic_DNA"/>
</dbReference>
<sequence>MGGSLDLTTLPSCPKTCLEMWCSVTDLACICKPGVLDALDSCVNSNCTYPEAFYTCKNAHLACNIPARDHGVKLTVLALALGLSTGCTIISRILFKLFLTSRKRLDNDDWTIMTAIPTGSVLIGIVVLGINQHGLGTDIWGVSDEDIQIFGNYFFAVELLYMVLMTQIKLSLCFFYLNIFPGVGIRRCLWMTVVFHILTTVAFGLAIIFGCSPLEYSWTRYDVINKPFASGSCGIFNAGGWVYTGLSVASDLWLITIPLTQVSRLNLHIKKKIGIILMFLTGAFVTVVSILRLNTMKAYNNSSNPTWDQWSLVWWSCLEICTGFICTALPTMRLILIRIAPRVFGTDRIISQDLTLRRRVVNKQLCSVTLPTISDFKDPIQTTIERSSIHSQTEWCGGTELAVKSTTESTAESTTESTAESTTESTAESTTESTAESSTESTAESSTESKRRESATSPV</sequence>
<accession>A0A8K0J1C6</accession>
<evidence type="ECO:0000313" key="10">
    <source>
        <dbReference type="Proteomes" id="UP000811619"/>
    </source>
</evidence>
<dbReference type="AlphaFoldDB" id="A0A8K0J1C6"/>
<keyword evidence="2 7" id="KW-0812">Transmembrane</keyword>
<comment type="similarity">
    <text evidence="5">Belongs to the SAT4 family.</text>
</comment>